<accession>A0ABT3THC9</accession>
<dbReference type="InterPro" id="IPR036661">
    <property type="entry name" value="Luciferase-like_sf"/>
</dbReference>
<dbReference type="EMBL" id="SHNN01000002">
    <property type="protein sequence ID" value="MCX2981712.1"/>
    <property type="molecule type" value="Genomic_DNA"/>
</dbReference>
<dbReference type="PANTHER" id="PTHR43244:SF2">
    <property type="entry name" value="CONSERVED HYPOTHETICAL ALANINE AND PROLINE-RICH PROTEIN"/>
    <property type="match status" value="1"/>
</dbReference>
<feature type="domain" description="Luciferase-like" evidence="1">
    <location>
        <begin position="11"/>
        <end position="308"/>
    </location>
</feature>
<dbReference type="InterPro" id="IPR011251">
    <property type="entry name" value="Luciferase-like_dom"/>
</dbReference>
<protein>
    <submittedName>
        <fullName evidence="2">TIGR03617 family F420-dependent LLM class oxidoreductase</fullName>
        <ecNumber evidence="2">1.-.-.-</ecNumber>
    </submittedName>
</protein>
<evidence type="ECO:0000313" key="3">
    <source>
        <dbReference type="Proteomes" id="UP001143362"/>
    </source>
</evidence>
<dbReference type="PANTHER" id="PTHR43244">
    <property type="match status" value="1"/>
</dbReference>
<comment type="caution">
    <text evidence="2">The sequence shown here is derived from an EMBL/GenBank/DDBJ whole genome shotgun (WGS) entry which is preliminary data.</text>
</comment>
<dbReference type="InterPro" id="IPR019919">
    <property type="entry name" value="Lucif-like_OxRdtase_MSMEG_2256"/>
</dbReference>
<dbReference type="NCBIfam" id="TIGR03617">
    <property type="entry name" value="F420_MSMEG_2256"/>
    <property type="match status" value="1"/>
</dbReference>
<dbReference type="Gene3D" id="3.20.20.30">
    <property type="entry name" value="Luciferase-like domain"/>
    <property type="match status" value="1"/>
</dbReference>
<dbReference type="CDD" id="cd01097">
    <property type="entry name" value="Tetrahydromethanopterin_reductase"/>
    <property type="match status" value="1"/>
</dbReference>
<keyword evidence="3" id="KW-1185">Reference proteome</keyword>
<evidence type="ECO:0000259" key="1">
    <source>
        <dbReference type="Pfam" id="PF00296"/>
    </source>
</evidence>
<dbReference type="SUPFAM" id="SSF51679">
    <property type="entry name" value="Bacterial luciferase-like"/>
    <property type="match status" value="1"/>
</dbReference>
<evidence type="ECO:0000313" key="2">
    <source>
        <dbReference type="EMBL" id="MCX2981712.1"/>
    </source>
</evidence>
<dbReference type="Pfam" id="PF00296">
    <property type="entry name" value="Bac_luciferase"/>
    <property type="match status" value="1"/>
</dbReference>
<name>A0ABT3THC9_9GAMM</name>
<reference evidence="2" key="1">
    <citation type="submission" date="2019-02" db="EMBL/GenBank/DDBJ databases">
        <authorList>
            <person name="Li S.-H."/>
        </authorList>
    </citation>
    <scope>NUCLEOTIDE SEQUENCE</scope>
    <source>
        <strain evidence="2">IMCC14734</strain>
    </source>
</reference>
<proteinExistence type="predicted"/>
<dbReference type="InterPro" id="IPR050564">
    <property type="entry name" value="F420-G6PD/mer"/>
</dbReference>
<dbReference type="RefSeq" id="WP_279245708.1">
    <property type="nucleotide sequence ID" value="NZ_SHNN01000002.1"/>
</dbReference>
<gene>
    <name evidence="2" type="ORF">EYC98_12665</name>
</gene>
<dbReference type="EC" id="1.-.-.-" evidence="2"/>
<sequence>MQIDGPFYAQLGDAAREAAQLRDIGYDGIYTLEGAGDPFLPLAIASEHAPELKIATGIAVAFPRNPSHIAYQAWDLQRFSQGRFMLGIGSQVRAHIEKRFGIDFDPPASRMREYIEAVKAFFDCWQNGERLDYRGKYYRHTLMTPMFNPGPLEWGAPPILLGAMGPGMTAVAGEVADGLIVHPFNTMPFLLEQQLPALQRGWEKAGRTGDGYITQVAGIVVTGSTEEEYEAARRTVCGLLAFYGSTPAYLAPMAAIGYEALHPELNTLSKQGRWDEMTDLIDDDMLKAFAVCGEPASIAGQLQDKYAEFTTRLSIYAPYALPPETWKGILTELKAGGAA</sequence>
<dbReference type="GO" id="GO:0016491">
    <property type="term" value="F:oxidoreductase activity"/>
    <property type="evidence" value="ECO:0007669"/>
    <property type="project" value="UniProtKB-KW"/>
</dbReference>
<organism evidence="2 3">
    <name type="scientific">Candidatus Litorirhabdus singularis</name>
    <dbReference type="NCBI Taxonomy" id="2518993"/>
    <lineage>
        <taxon>Bacteria</taxon>
        <taxon>Pseudomonadati</taxon>
        <taxon>Pseudomonadota</taxon>
        <taxon>Gammaproteobacteria</taxon>
        <taxon>Cellvibrionales</taxon>
        <taxon>Halieaceae</taxon>
        <taxon>Candidatus Litorirhabdus</taxon>
    </lineage>
</organism>
<dbReference type="Proteomes" id="UP001143362">
    <property type="component" value="Unassembled WGS sequence"/>
</dbReference>
<keyword evidence="2" id="KW-0560">Oxidoreductase</keyword>